<dbReference type="PANTHER" id="PTHR47331">
    <property type="entry name" value="PHD-TYPE DOMAIN-CONTAINING PROTEIN"/>
    <property type="match status" value="1"/>
</dbReference>
<proteinExistence type="predicted"/>
<dbReference type="RefSeq" id="XP_014680512.1">
    <property type="nucleotide sequence ID" value="XM_014825026.1"/>
</dbReference>
<reference evidence="3" key="1">
    <citation type="submission" date="2025-08" db="UniProtKB">
        <authorList>
            <consortium name="RefSeq"/>
        </authorList>
    </citation>
    <scope>IDENTIFICATION</scope>
</reference>
<evidence type="ECO:0000313" key="2">
    <source>
        <dbReference type="Proteomes" id="UP000695022"/>
    </source>
</evidence>
<evidence type="ECO:0000313" key="3">
    <source>
        <dbReference type="RefSeq" id="XP_014680512.1"/>
    </source>
</evidence>
<feature type="domain" description="Integrase catalytic" evidence="1">
    <location>
        <begin position="1"/>
        <end position="148"/>
    </location>
</feature>
<accession>A0ABM1F7U1</accession>
<dbReference type="Gene3D" id="3.30.420.10">
    <property type="entry name" value="Ribonuclease H-like superfamily/Ribonuclease H"/>
    <property type="match status" value="1"/>
</dbReference>
<dbReference type="InterPro" id="IPR012337">
    <property type="entry name" value="RNaseH-like_sf"/>
</dbReference>
<dbReference type="Proteomes" id="UP000695022">
    <property type="component" value="Unplaced"/>
</dbReference>
<dbReference type="InterPro" id="IPR001584">
    <property type="entry name" value="Integrase_cat-core"/>
</dbReference>
<organism evidence="2 3">
    <name type="scientific">Priapulus caudatus</name>
    <name type="common">Priapulid worm</name>
    <dbReference type="NCBI Taxonomy" id="37621"/>
    <lineage>
        <taxon>Eukaryota</taxon>
        <taxon>Metazoa</taxon>
        <taxon>Ecdysozoa</taxon>
        <taxon>Scalidophora</taxon>
        <taxon>Priapulida</taxon>
        <taxon>Priapulimorpha</taxon>
        <taxon>Priapulimorphida</taxon>
        <taxon>Priapulidae</taxon>
        <taxon>Priapulus</taxon>
    </lineage>
</organism>
<dbReference type="Pfam" id="PF00665">
    <property type="entry name" value="rve"/>
    <property type="match status" value="1"/>
</dbReference>
<dbReference type="SUPFAM" id="SSF53098">
    <property type="entry name" value="Ribonuclease H-like"/>
    <property type="match status" value="1"/>
</dbReference>
<sequence length="148" mass="16651">MTGLDYAGPLYTKDGGKVWVCLFTCCMTRAVHLEIVTDLTTDAFLRCLRRFIGRRGTPSLVVSDNATTFRKAAKTVAKIVNHVAVKTYAANNQIQWKFNLEKAPWWGGFFERLIKTLKRSLKKTVGGAKLTVDEIQTALCEVELMFNT</sequence>
<keyword evidence="2" id="KW-1185">Reference proteome</keyword>
<name>A0ABM1F7U1_PRICU</name>
<dbReference type="InterPro" id="IPR036397">
    <property type="entry name" value="RNaseH_sf"/>
</dbReference>
<dbReference type="PROSITE" id="PS50994">
    <property type="entry name" value="INTEGRASE"/>
    <property type="match status" value="1"/>
</dbReference>
<evidence type="ECO:0000259" key="1">
    <source>
        <dbReference type="PROSITE" id="PS50994"/>
    </source>
</evidence>
<protein>
    <submittedName>
        <fullName evidence="3">Uncharacterized protein LOC106820513</fullName>
    </submittedName>
</protein>
<gene>
    <name evidence="3" type="primary">LOC106820513</name>
</gene>
<dbReference type="GeneID" id="106820513"/>